<organism evidence="5 6">
    <name type="scientific">Brevibacillus parabrevis</name>
    <dbReference type="NCBI Taxonomy" id="54914"/>
    <lineage>
        <taxon>Bacteria</taxon>
        <taxon>Bacillati</taxon>
        <taxon>Bacillota</taxon>
        <taxon>Bacilli</taxon>
        <taxon>Bacillales</taxon>
        <taxon>Paenibacillaceae</taxon>
        <taxon>Brevibacillus</taxon>
    </lineage>
</organism>
<evidence type="ECO:0000256" key="2">
    <source>
        <dbReference type="ARBA" id="ARBA00034301"/>
    </source>
</evidence>
<evidence type="ECO:0000313" key="6">
    <source>
        <dbReference type="Proteomes" id="UP000316882"/>
    </source>
</evidence>
<keyword evidence="6" id="KW-1185">Reference proteome</keyword>
<dbReference type="Pfam" id="PF00753">
    <property type="entry name" value="Lactamase_B"/>
    <property type="match status" value="1"/>
</dbReference>
<dbReference type="EMBL" id="BJMH01000022">
    <property type="protein sequence ID" value="GEB34381.1"/>
    <property type="molecule type" value="Genomic_DNA"/>
</dbReference>
<comment type="catalytic activity">
    <reaction evidence="1">
        <text>3',5'-cyclic CMP + H2O = CMP + H(+)</text>
        <dbReference type="Rhea" id="RHEA:72675"/>
        <dbReference type="ChEBI" id="CHEBI:15377"/>
        <dbReference type="ChEBI" id="CHEBI:15378"/>
        <dbReference type="ChEBI" id="CHEBI:58003"/>
        <dbReference type="ChEBI" id="CHEBI:60377"/>
    </reaction>
    <physiologicalReaction direction="left-to-right" evidence="1">
        <dbReference type="Rhea" id="RHEA:72676"/>
    </physiologicalReaction>
</comment>
<dbReference type="CDD" id="cd06262">
    <property type="entry name" value="metallo-hydrolase-like_MBL-fold"/>
    <property type="match status" value="1"/>
</dbReference>
<gene>
    <name evidence="5" type="ORF">BPA01_39610</name>
</gene>
<evidence type="ECO:0000256" key="3">
    <source>
        <dbReference type="ARBA" id="ARBA00048505"/>
    </source>
</evidence>
<comment type="catalytic activity">
    <reaction evidence="3">
        <text>3',5'-cyclic UMP + H2O = UMP + H(+)</text>
        <dbReference type="Rhea" id="RHEA:70575"/>
        <dbReference type="ChEBI" id="CHEBI:15377"/>
        <dbReference type="ChEBI" id="CHEBI:15378"/>
        <dbReference type="ChEBI" id="CHEBI:57865"/>
        <dbReference type="ChEBI" id="CHEBI:184387"/>
    </reaction>
    <physiologicalReaction direction="left-to-right" evidence="3">
        <dbReference type="Rhea" id="RHEA:70576"/>
    </physiologicalReaction>
</comment>
<name>A0A4Y3PV61_BREPA</name>
<dbReference type="AlphaFoldDB" id="A0A4Y3PV61"/>
<sequence length="273" mass="30885">MSDYKLFTSCLWQTTSAVVSTPDRLYLFDPAYFPHEIEAIAEYVQSVRNGRELVLVLTHGDWDHIVGYPRFADAKLIGHKKITDPERLAKKLQKARKFDGSYYVNRPYELNPPAFDKLVEQVEAWEEVRFIPVPGHTVDQLATLFCEQKLLVVGDMLSNLEFPFVDDSSAYLSSLQAIEKLVVDGEVEELIPGHGVPAKGRESILHRIRRDQEYLLAARKLIFEGVAAGTSEEALAESFRQISYDGAPIGQYLQDSHEQNRIVLMKEAVSLTG</sequence>
<dbReference type="SUPFAM" id="SSF56281">
    <property type="entry name" value="Metallo-hydrolase/oxidoreductase"/>
    <property type="match status" value="1"/>
</dbReference>
<accession>A0A4Y3PV61</accession>
<dbReference type="Gene3D" id="3.60.15.10">
    <property type="entry name" value="Ribonuclease Z/Hydroxyacylglutathione hydrolase-like"/>
    <property type="match status" value="1"/>
</dbReference>
<dbReference type="GO" id="GO:0016787">
    <property type="term" value="F:hydrolase activity"/>
    <property type="evidence" value="ECO:0007669"/>
    <property type="project" value="UniProtKB-KW"/>
</dbReference>
<dbReference type="InterPro" id="IPR001279">
    <property type="entry name" value="Metallo-B-lactamas"/>
</dbReference>
<protein>
    <submittedName>
        <fullName evidence="5">MBL fold metallo-hydrolase</fullName>
    </submittedName>
</protein>
<evidence type="ECO:0000256" key="1">
    <source>
        <dbReference type="ARBA" id="ARBA00034221"/>
    </source>
</evidence>
<evidence type="ECO:0000259" key="4">
    <source>
        <dbReference type="SMART" id="SM00849"/>
    </source>
</evidence>
<dbReference type="PANTHER" id="PTHR42951:SF22">
    <property type="entry name" value="METALLO BETA-LACTAMASE SUPERFAMILY LIPOPROTEIN"/>
    <property type="match status" value="1"/>
</dbReference>
<evidence type="ECO:0000313" key="5">
    <source>
        <dbReference type="EMBL" id="GEB34381.1"/>
    </source>
</evidence>
<dbReference type="RefSeq" id="WP_122964789.1">
    <property type="nucleotide sequence ID" value="NZ_BJMH01000022.1"/>
</dbReference>
<proteinExistence type="predicted"/>
<feature type="domain" description="Metallo-beta-lactamase" evidence="4">
    <location>
        <begin position="13"/>
        <end position="194"/>
    </location>
</feature>
<comment type="function">
    <text evidence="2">Counteracts the endogenous Pycsar antiviral defense system. Phosphodiesterase that enables metal-dependent hydrolysis of host cyclic nucleotide Pycsar defense signals such as cCMP and cUMP.</text>
</comment>
<dbReference type="STRING" id="54914.AV540_20645"/>
<dbReference type="InterPro" id="IPR050855">
    <property type="entry name" value="NDM-1-like"/>
</dbReference>
<dbReference type="Proteomes" id="UP000316882">
    <property type="component" value="Unassembled WGS sequence"/>
</dbReference>
<reference evidence="5 6" key="1">
    <citation type="submission" date="2019-06" db="EMBL/GenBank/DDBJ databases">
        <title>Whole genome shotgun sequence of Brevibacillus parabrevis NBRC 12334.</title>
        <authorList>
            <person name="Hosoyama A."/>
            <person name="Uohara A."/>
            <person name="Ohji S."/>
            <person name="Ichikawa N."/>
        </authorList>
    </citation>
    <scope>NUCLEOTIDE SEQUENCE [LARGE SCALE GENOMIC DNA]</scope>
    <source>
        <strain evidence="5 6">NBRC 12334</strain>
    </source>
</reference>
<keyword evidence="5" id="KW-0378">Hydrolase</keyword>
<comment type="caution">
    <text evidence="5">The sequence shown here is derived from an EMBL/GenBank/DDBJ whole genome shotgun (WGS) entry which is preliminary data.</text>
</comment>
<dbReference type="InterPro" id="IPR036866">
    <property type="entry name" value="RibonucZ/Hydroxyglut_hydro"/>
</dbReference>
<dbReference type="SMART" id="SM00849">
    <property type="entry name" value="Lactamase_B"/>
    <property type="match status" value="1"/>
</dbReference>
<dbReference type="PANTHER" id="PTHR42951">
    <property type="entry name" value="METALLO-BETA-LACTAMASE DOMAIN-CONTAINING"/>
    <property type="match status" value="1"/>
</dbReference>